<proteinExistence type="predicted"/>
<protein>
    <recommendedName>
        <fullName evidence="4">PepSY domain-containing protein</fullName>
    </recommendedName>
</protein>
<evidence type="ECO:0008006" key="4">
    <source>
        <dbReference type="Google" id="ProtNLM"/>
    </source>
</evidence>
<reference evidence="3" key="1">
    <citation type="journal article" date="2019" name="Int. J. Syst. Evol. Microbiol.">
        <title>The Global Catalogue of Microorganisms (GCM) 10K type strain sequencing project: providing services to taxonomists for standard genome sequencing and annotation.</title>
        <authorList>
            <consortium name="The Broad Institute Genomics Platform"/>
            <consortium name="The Broad Institute Genome Sequencing Center for Infectious Disease"/>
            <person name="Wu L."/>
            <person name="Ma J."/>
        </authorList>
    </citation>
    <scope>NUCLEOTIDE SEQUENCE [LARGE SCALE GENOMIC DNA]</scope>
    <source>
        <strain evidence="3">CCUG 55854</strain>
    </source>
</reference>
<sequence>MRTPSHSPRRAARTLASLLLLVLLAASTAWASPSNKWRLQMSGHAKVDGEIELSFTPKGGTASSVVVPVAKGTGENAAARLVRDTLKATFGKDVYKVETDDGEDVLVKKRGSTPDFEIIVVRNTADGLRISLDRE</sequence>
<dbReference type="Proteomes" id="UP001597033">
    <property type="component" value="Unassembled WGS sequence"/>
</dbReference>
<keyword evidence="1" id="KW-0732">Signal</keyword>
<dbReference type="RefSeq" id="WP_162376624.1">
    <property type="nucleotide sequence ID" value="NZ_JBHTKN010000006.1"/>
</dbReference>
<feature type="chain" id="PRO_5046400654" description="PepSY domain-containing protein" evidence="1">
    <location>
        <begin position="32"/>
        <end position="135"/>
    </location>
</feature>
<evidence type="ECO:0000313" key="3">
    <source>
        <dbReference type="Proteomes" id="UP001597033"/>
    </source>
</evidence>
<dbReference type="EMBL" id="JBHTKN010000006">
    <property type="protein sequence ID" value="MFD1042651.1"/>
    <property type="molecule type" value="Genomic_DNA"/>
</dbReference>
<keyword evidence="3" id="KW-1185">Reference proteome</keyword>
<accession>A0ABW3LWD4</accession>
<gene>
    <name evidence="2" type="ORF">ACFQ2N_09860</name>
</gene>
<feature type="signal peptide" evidence="1">
    <location>
        <begin position="1"/>
        <end position="31"/>
    </location>
</feature>
<comment type="caution">
    <text evidence="2">The sequence shown here is derived from an EMBL/GenBank/DDBJ whole genome shotgun (WGS) entry which is preliminary data.</text>
</comment>
<name>A0ABW3LWD4_9GAMM</name>
<organism evidence="2 3">
    <name type="scientific">Pseudoxanthomonas kaohsiungensis</name>
    <dbReference type="NCBI Taxonomy" id="283923"/>
    <lineage>
        <taxon>Bacteria</taxon>
        <taxon>Pseudomonadati</taxon>
        <taxon>Pseudomonadota</taxon>
        <taxon>Gammaproteobacteria</taxon>
        <taxon>Lysobacterales</taxon>
        <taxon>Lysobacteraceae</taxon>
        <taxon>Pseudoxanthomonas</taxon>
    </lineage>
</organism>
<evidence type="ECO:0000313" key="2">
    <source>
        <dbReference type="EMBL" id="MFD1042651.1"/>
    </source>
</evidence>
<evidence type="ECO:0000256" key="1">
    <source>
        <dbReference type="SAM" id="SignalP"/>
    </source>
</evidence>